<name>A0A6F9DNP0_9ASCI</name>
<evidence type="ECO:0000256" key="5">
    <source>
        <dbReference type="ARBA" id="ARBA00022692"/>
    </source>
</evidence>
<dbReference type="GO" id="GO:0005886">
    <property type="term" value="C:plasma membrane"/>
    <property type="evidence" value="ECO:0007669"/>
    <property type="project" value="UniProtKB-SubCell"/>
</dbReference>
<evidence type="ECO:0000256" key="7">
    <source>
        <dbReference type="ARBA" id="ARBA00022989"/>
    </source>
</evidence>
<keyword evidence="7 11" id="KW-1133">Transmembrane helix</keyword>
<evidence type="ECO:0000256" key="4">
    <source>
        <dbReference type="ARBA" id="ARBA00022475"/>
    </source>
</evidence>
<sequence length="647" mass="71696">MMIFLITIVIKLSTVITSSVPRIVELEYMLTLYVLCFIWTTYYNFKGTFRRKSQIKFSKSHKSSNRWLKGVVVLFGMAIVVKDGLEFLATLLVSSTDCTETQLESALSFFHAMFILSQVKYLFRFSKVYIRNCSAGSRTGLMLIIAANLSAWIASIIDETVIALDETSPNDHAEDAAEHNTTTTTAPEHYSSNISDPHALSLASPDSCQCHTSFCSAVHVAEKFLFPFLIEFSLVASSLLLITWSNIGKQPPPCEGVIKPSYKFHRSYRGVGFGGTAVFVTLIVIILLGTTEPSAPVQTYYTETTQLVIYNSFLIWMEGCMLIGCCVGFYLFSRIIRPSESASTLDTALLIICIFGPIAMNLFSMLAVIAGSDNKDVYGWPLSLATPIVDLMQCILQLVFILFGLQREPVTSAHAKETASTLRRGIASQLKRLSDNTSEASSCDGSGAFDNKTYLRSRRNSITSIVSALANNDVQYNTTELQSPTMVRSNVLTPQANTKKAPPAPPQIVITTSQGDDVTDDEGDAQINDVTPKLPDQNGDIAKITENIEVPESLSKQSILKIVSETRVARPDSLRLKLRDVIMFLLISNACLWAFMSLDGTAFNVYFYQSIFYGTSAWTTIVMICRPLNIFFRMHSAGCLFEMWSFA</sequence>
<feature type="transmembrane region" description="Helical" evidence="11">
    <location>
        <begin position="224"/>
        <end position="247"/>
    </location>
</feature>
<evidence type="ECO:0000256" key="2">
    <source>
        <dbReference type="ARBA" id="ARBA00006513"/>
    </source>
</evidence>
<keyword evidence="6" id="KW-0375">Hydrogen ion transport</keyword>
<evidence type="ECO:0000256" key="6">
    <source>
        <dbReference type="ARBA" id="ARBA00022781"/>
    </source>
</evidence>
<keyword evidence="8" id="KW-0406">Ion transport</keyword>
<dbReference type="Pfam" id="PF03189">
    <property type="entry name" value="Otopetrin"/>
    <property type="match status" value="2"/>
</dbReference>
<accession>A0A6F9DNP0</accession>
<dbReference type="InterPro" id="IPR004878">
    <property type="entry name" value="Otopetrin"/>
</dbReference>
<proteinExistence type="evidence at transcript level"/>
<feature type="transmembrane region" description="Helical" evidence="11">
    <location>
        <begin position="105"/>
        <end position="123"/>
    </location>
</feature>
<feature type="transmembrane region" description="Helical" evidence="11">
    <location>
        <begin position="344"/>
        <end position="370"/>
    </location>
</feature>
<feature type="transmembrane region" description="Helical" evidence="11">
    <location>
        <begin position="581"/>
        <end position="600"/>
    </location>
</feature>
<dbReference type="PANTHER" id="PTHR21522:SF32">
    <property type="entry name" value="OTOPETRIN-2"/>
    <property type="match status" value="1"/>
</dbReference>
<gene>
    <name evidence="12" type="primary">Otop2-001</name>
</gene>
<feature type="transmembrane region" description="Helical" evidence="11">
    <location>
        <begin position="382"/>
        <end position="405"/>
    </location>
</feature>
<evidence type="ECO:0000256" key="11">
    <source>
        <dbReference type="SAM" id="Phobius"/>
    </source>
</evidence>
<feature type="transmembrane region" description="Helical" evidence="11">
    <location>
        <begin position="268"/>
        <end position="288"/>
    </location>
</feature>
<dbReference type="GO" id="GO:0015252">
    <property type="term" value="F:proton channel activity"/>
    <property type="evidence" value="ECO:0007669"/>
    <property type="project" value="InterPro"/>
</dbReference>
<feature type="transmembrane region" description="Helical" evidence="11">
    <location>
        <begin position="66"/>
        <end position="85"/>
    </location>
</feature>
<keyword evidence="3" id="KW-0813">Transport</keyword>
<comment type="subcellular location">
    <subcellularLocation>
        <location evidence="1">Cell membrane</location>
        <topology evidence="1">Multi-pass membrane protein</topology>
    </subcellularLocation>
</comment>
<feature type="transmembrane region" description="Helical" evidence="11">
    <location>
        <begin position="606"/>
        <end position="625"/>
    </location>
</feature>
<evidence type="ECO:0000256" key="9">
    <source>
        <dbReference type="ARBA" id="ARBA00023136"/>
    </source>
</evidence>
<dbReference type="PANTHER" id="PTHR21522">
    <property type="entry name" value="PROTON CHANNEL OTOP"/>
    <property type="match status" value="1"/>
</dbReference>
<organism evidence="12">
    <name type="scientific">Phallusia mammillata</name>
    <dbReference type="NCBI Taxonomy" id="59560"/>
    <lineage>
        <taxon>Eukaryota</taxon>
        <taxon>Metazoa</taxon>
        <taxon>Chordata</taxon>
        <taxon>Tunicata</taxon>
        <taxon>Ascidiacea</taxon>
        <taxon>Phlebobranchia</taxon>
        <taxon>Ascidiidae</taxon>
        <taxon>Phallusia</taxon>
    </lineage>
</organism>
<evidence type="ECO:0000313" key="12">
    <source>
        <dbReference type="EMBL" id="CAB3264596.1"/>
    </source>
</evidence>
<evidence type="ECO:0000256" key="1">
    <source>
        <dbReference type="ARBA" id="ARBA00004651"/>
    </source>
</evidence>
<feature type="transmembrane region" description="Helical" evidence="11">
    <location>
        <begin position="28"/>
        <end position="45"/>
    </location>
</feature>
<evidence type="ECO:0000256" key="10">
    <source>
        <dbReference type="ARBA" id="ARBA00023303"/>
    </source>
</evidence>
<feature type="transmembrane region" description="Helical" evidence="11">
    <location>
        <begin position="308"/>
        <end position="332"/>
    </location>
</feature>
<keyword evidence="5 11" id="KW-0812">Transmembrane</keyword>
<keyword evidence="10" id="KW-0407">Ion channel</keyword>
<evidence type="ECO:0000256" key="8">
    <source>
        <dbReference type="ARBA" id="ARBA00023065"/>
    </source>
</evidence>
<keyword evidence="4" id="KW-1003">Cell membrane</keyword>
<dbReference type="AlphaFoldDB" id="A0A6F9DNP0"/>
<evidence type="ECO:0000256" key="3">
    <source>
        <dbReference type="ARBA" id="ARBA00022448"/>
    </source>
</evidence>
<keyword evidence="9 11" id="KW-0472">Membrane</keyword>
<dbReference type="EMBL" id="LR788734">
    <property type="protein sequence ID" value="CAB3264596.1"/>
    <property type="molecule type" value="mRNA"/>
</dbReference>
<protein>
    <submittedName>
        <fullName evidence="12">Otopetrin-2-like</fullName>
    </submittedName>
</protein>
<reference evidence="12" key="1">
    <citation type="submission" date="2020-04" db="EMBL/GenBank/DDBJ databases">
        <authorList>
            <person name="Neveu A P."/>
        </authorList>
    </citation>
    <scope>NUCLEOTIDE SEQUENCE</scope>
    <source>
        <tissue evidence="12">Whole embryo</tissue>
    </source>
</reference>
<feature type="transmembrane region" description="Helical" evidence="11">
    <location>
        <begin position="135"/>
        <end position="157"/>
    </location>
</feature>
<comment type="similarity">
    <text evidence="2">Belongs to the otopetrin family.</text>
</comment>